<dbReference type="InterPro" id="IPR045573">
    <property type="entry name" value="Fut8_N_cat"/>
</dbReference>
<dbReference type="RefSeq" id="NP_001128499.1">
    <property type="nucleotide sequence ID" value="NM_001135027.1"/>
</dbReference>
<dbReference type="GeneID" id="100181649"/>
<feature type="domain" description="GT23" evidence="7">
    <location>
        <begin position="157"/>
        <end position="447"/>
    </location>
</feature>
<dbReference type="PANTHER" id="PTHR13132">
    <property type="entry name" value="ALPHA- 1,6 -FUCOSYLTRANSFERASE"/>
    <property type="match status" value="1"/>
</dbReference>
<organism evidence="8">
    <name type="scientific">Ciona intestinalis</name>
    <name type="common">Transparent sea squirt</name>
    <name type="synonym">Ascidia intestinalis</name>
    <dbReference type="NCBI Taxonomy" id="7719"/>
    <lineage>
        <taxon>Eukaryota</taxon>
        <taxon>Metazoa</taxon>
        <taxon>Chordata</taxon>
        <taxon>Tunicata</taxon>
        <taxon>Ascidiacea</taxon>
        <taxon>Phlebobranchia</taxon>
        <taxon>Cionidae</taxon>
        <taxon>Ciona</taxon>
    </lineage>
</organism>
<dbReference type="CDD" id="cd11300">
    <property type="entry name" value="Fut8_like"/>
    <property type="match status" value="1"/>
</dbReference>
<name>Q8IFW8_CIOIN</name>
<protein>
    <recommendedName>
        <fullName evidence="3">Alpha-(1,6)-fucosyltransferase</fullName>
        <ecNumber evidence="3">2.4.1.68</ecNumber>
    </recommendedName>
</protein>
<evidence type="ECO:0000256" key="1">
    <source>
        <dbReference type="ARBA" id="ARBA00022676"/>
    </source>
</evidence>
<dbReference type="GO" id="GO:0032580">
    <property type="term" value="C:Golgi cisterna membrane"/>
    <property type="evidence" value="ECO:0007669"/>
    <property type="project" value="UniProtKB-SubCell"/>
</dbReference>
<dbReference type="EC" id="2.4.1.68" evidence="3"/>
<dbReference type="Gene3D" id="3.40.50.11350">
    <property type="match status" value="1"/>
</dbReference>
<dbReference type="Gene3D" id="2.30.30.40">
    <property type="entry name" value="SH3 Domains"/>
    <property type="match status" value="1"/>
</dbReference>
<evidence type="ECO:0000256" key="3">
    <source>
        <dbReference type="PIRNR" id="PIRNR000472"/>
    </source>
</evidence>
<reference evidence="8" key="1">
    <citation type="submission" date="2002-11" db="EMBL/GenBank/DDBJ databases">
        <title>Splice variants of alpha-6-fucosyltransferase are expressed early in human embryogenesis.</title>
        <authorList>
            <person name="Mollicone R."/>
            <person name="Michalski J.C."/>
            <person name="Bauvy C."/>
            <person name="Cailleau-Thomas A."/>
            <person name="Candelier J.J."/>
            <person name="Martinez-Duncker I."/>
            <person name="Breton C."/>
            <person name="Codogno P."/>
            <person name="Oriol R."/>
        </authorList>
    </citation>
    <scope>NUCLEOTIDE SEQUENCE</scope>
</reference>
<dbReference type="PROSITE" id="PS51659">
    <property type="entry name" value="GT23"/>
    <property type="match status" value="1"/>
</dbReference>
<dbReference type="UniPathway" id="UPA00378"/>
<comment type="similarity">
    <text evidence="3 5">Belongs to the glycosyltransferase 23 family.</text>
</comment>
<feature type="transmembrane region" description="Helical" evidence="6">
    <location>
        <begin position="12"/>
        <end position="31"/>
    </location>
</feature>
<dbReference type="AlphaFoldDB" id="Q8IFW8"/>
<keyword evidence="6" id="KW-0812">Transmembrane</keyword>
<keyword evidence="2 3" id="KW-0808">Transferase</keyword>
<gene>
    <name evidence="8" type="primary">FUT8</name>
</gene>
<dbReference type="KEGG" id="cin:100181649"/>
<comment type="subcellular location">
    <subcellularLocation>
        <location evidence="3">Golgi apparatus</location>
        <location evidence="3">Golgi stack membrane</location>
    </subcellularLocation>
</comment>
<proteinExistence type="evidence at transcript level"/>
<keyword evidence="3" id="KW-0333">Golgi apparatus</keyword>
<accession>A0A1W2VRI5</accession>
<evidence type="ECO:0000256" key="2">
    <source>
        <dbReference type="ARBA" id="ARBA00022679"/>
    </source>
</evidence>
<keyword evidence="1 3" id="KW-0328">Glycosyltransferase</keyword>
<evidence type="ECO:0000256" key="6">
    <source>
        <dbReference type="SAM" id="Phobius"/>
    </source>
</evidence>
<comment type="pathway">
    <text evidence="3">Protein modification; protein glycosylation.</text>
</comment>
<dbReference type="Pfam" id="PF19745">
    <property type="entry name" value="FUT8_N_cat"/>
    <property type="match status" value="1"/>
</dbReference>
<feature type="region of interest" description="Important for donor substrate binding" evidence="4 5">
    <location>
        <begin position="319"/>
        <end position="320"/>
    </location>
</feature>
<dbReference type="EMBL" id="AJ515152">
    <property type="protein sequence ID" value="CAD56162.1"/>
    <property type="molecule type" value="mRNA"/>
</dbReference>
<dbReference type="OrthoDB" id="6435034at2759"/>
<evidence type="ECO:0000256" key="4">
    <source>
        <dbReference type="PIRSR" id="PIRSR000472-50"/>
    </source>
</evidence>
<comment type="function">
    <text evidence="3">Catalyzes the addition of fucose in alpha 1-6 linkage to the first GlcNAc residue, next to the peptide chains in N-glycans.</text>
</comment>
<comment type="catalytic activity">
    <reaction evidence="3">
        <text>N(4)-{beta-D-GlcNAc-(1-&gt;2)-alpha-D-Man-(1-&gt;3)-[beta-D-GlcNAc-(1-&gt;2)-alpha-D-Man-(1-&gt;6)]-beta-D-Man-(1-&gt;4)-beta-D-GlcNAc-(1-&gt;4)-beta-D-GlcNAc}-L-asparaginyl-[protein] + GDP-beta-L-fucose = an N(4)-{beta-D-GlcNAc-(1-&gt;2)-alpha-D-Man-(1-&gt;3)-[beta-D-GlcNAc-(1-&gt;2)-alpha-D-Man-(1-&gt;6)]-beta-D-Man-(1-&gt;4)-beta-D-GlcNAc-(1-&gt;4)-[alpha-L-Fuc-(1-&gt;6)]-beta-D-GlcNAc}-L-asparaginyl-[protein] + GDP + H(+)</text>
        <dbReference type="Rhea" id="RHEA:12985"/>
        <dbReference type="Rhea" id="RHEA-COMP:13526"/>
        <dbReference type="Rhea" id="RHEA-COMP:13532"/>
        <dbReference type="ChEBI" id="CHEBI:15378"/>
        <dbReference type="ChEBI" id="CHEBI:57273"/>
        <dbReference type="ChEBI" id="CHEBI:58189"/>
        <dbReference type="ChEBI" id="CHEBI:60651"/>
        <dbReference type="ChEBI" id="CHEBI:137207"/>
        <dbReference type="EC" id="2.4.1.68"/>
    </reaction>
</comment>
<dbReference type="CAZy" id="GT23">
    <property type="family name" value="Glycosyltransferase Family 23"/>
</dbReference>
<keyword evidence="3 6" id="KW-0472">Membrane</keyword>
<accession>Q8IFW8</accession>
<keyword evidence="6" id="KW-1133">Transmembrane helix</keyword>
<dbReference type="PANTHER" id="PTHR13132:SF29">
    <property type="entry name" value="ALPHA-(1,6)-FUCOSYLTRANSFERASE"/>
    <property type="match status" value="1"/>
</dbReference>
<dbReference type="FunFam" id="3.40.50.11350:FF:000007">
    <property type="entry name" value="Alpha-(1,6)-fucosyltransferase"/>
    <property type="match status" value="1"/>
</dbReference>
<evidence type="ECO:0000259" key="7">
    <source>
        <dbReference type="PROSITE" id="PS51659"/>
    </source>
</evidence>
<dbReference type="GO" id="GO:0008424">
    <property type="term" value="F:glycoprotein 6-alpha-L-fucosyltransferase activity"/>
    <property type="evidence" value="ECO:0007669"/>
    <property type="project" value="UniProtKB-EC"/>
</dbReference>
<dbReference type="InterPro" id="IPR027350">
    <property type="entry name" value="GT23_dom"/>
</dbReference>
<dbReference type="InterPro" id="IPR015827">
    <property type="entry name" value="Fut8"/>
</dbReference>
<dbReference type="PIRSF" id="PIRSF000472">
    <property type="entry name" value="Alpha1_6FUT_euk"/>
    <property type="match status" value="1"/>
</dbReference>
<evidence type="ECO:0000256" key="5">
    <source>
        <dbReference type="PROSITE-ProRule" id="PRU00992"/>
    </source>
</evidence>
<evidence type="ECO:0000313" key="8">
    <source>
        <dbReference type="EMBL" id="CAD56162.1"/>
    </source>
</evidence>
<sequence length="560" mass="65066">MRLRQFLHMDLRWRTFIVTFSIACCTFFYMFQITSRKSRVIVEGKFTKTERWFHNNDAGESFDLQERQHIRNAMSDVEQIQAMVRHQLIKIYQESPKAQPLVIKMIKQFFPLKSALTAEIEELKELTKQEDGELFKKLRKTVERRIDLNQNPAKCSTAKKLYCNVQSACGFGCIIHHYTICLFISLGTGRVMMSNMSNLAYPNMDKIFLPLSRTCLTAEGNVDDYPEWESPNDEHPSSSDAPIVKVSIVYHRDRKTPFAPWTVPKDLIPSLERIHGNPMLWWIGQLQSYLMRPQKWLSDSIKEAKGEEFQHPIVGVHVRRSDKISEASYMANDAYMTAVSDWYDTYEMRHPNETVVRRIFLATDDILIGSQLKITYPKYRIVQIQKNAVVALAKRFSGSGLEGILQDVFLMAECDYFVGTMSSNVGRLVHELMQTRDYDTSNAAITIDHSFRYYGQFPERHLVLNDHHAENPCPPEFEPLPPNQFPKYVRERLQLENILKQGCEVELRKGDIIDAWPELNNNYMRGGVNIRSGRWGLYPKFKVKQIIEPAPYPVIENTSL</sequence>